<dbReference type="Proteomes" id="UP000299084">
    <property type="component" value="Unassembled WGS sequence"/>
</dbReference>
<evidence type="ECO:0000313" key="3">
    <source>
        <dbReference type="Proteomes" id="UP000299084"/>
    </source>
</evidence>
<dbReference type="EMBL" id="JWIN03000006">
    <property type="protein sequence ID" value="KAB1277320.1"/>
    <property type="molecule type" value="Genomic_DNA"/>
</dbReference>
<feature type="region of interest" description="Disordered" evidence="1">
    <location>
        <begin position="302"/>
        <end position="321"/>
    </location>
</feature>
<dbReference type="AlphaFoldDB" id="A0A5N4E210"/>
<comment type="caution">
    <text evidence="2">The sequence shown here is derived from an EMBL/GenBank/DDBJ whole genome shotgun (WGS) entry which is preliminary data.</text>
</comment>
<feature type="region of interest" description="Disordered" evidence="1">
    <location>
        <begin position="135"/>
        <end position="155"/>
    </location>
</feature>
<feature type="compositionally biased region" description="Polar residues" evidence="1">
    <location>
        <begin position="303"/>
        <end position="312"/>
    </location>
</feature>
<keyword evidence="3" id="KW-1185">Reference proteome</keyword>
<organism evidence="2 3">
    <name type="scientific">Camelus dromedarius</name>
    <name type="common">Dromedary</name>
    <name type="synonym">Arabian camel</name>
    <dbReference type="NCBI Taxonomy" id="9838"/>
    <lineage>
        <taxon>Eukaryota</taxon>
        <taxon>Metazoa</taxon>
        <taxon>Chordata</taxon>
        <taxon>Craniata</taxon>
        <taxon>Vertebrata</taxon>
        <taxon>Euteleostomi</taxon>
        <taxon>Mammalia</taxon>
        <taxon>Eutheria</taxon>
        <taxon>Laurasiatheria</taxon>
        <taxon>Artiodactyla</taxon>
        <taxon>Tylopoda</taxon>
        <taxon>Camelidae</taxon>
        <taxon>Camelus</taxon>
    </lineage>
</organism>
<reference evidence="2 3" key="1">
    <citation type="journal article" date="2019" name="Mol. Ecol. Resour.">
        <title>Improving Illumina assemblies with Hi-C and long reads: an example with the North African dromedary.</title>
        <authorList>
            <person name="Elbers J.P."/>
            <person name="Rogers M.F."/>
            <person name="Perelman P.L."/>
            <person name="Proskuryakova A.A."/>
            <person name="Serdyukova N.A."/>
            <person name="Johnson W.E."/>
            <person name="Horin P."/>
            <person name="Corander J."/>
            <person name="Murphy D."/>
            <person name="Burger P.A."/>
        </authorList>
    </citation>
    <scope>NUCLEOTIDE SEQUENCE [LARGE SCALE GENOMIC DNA]</scope>
    <source>
        <strain evidence="2">Drom800</strain>
        <tissue evidence="2">Blood</tissue>
    </source>
</reference>
<name>A0A5N4E210_CAMDR</name>
<evidence type="ECO:0000313" key="2">
    <source>
        <dbReference type="EMBL" id="KAB1277320.1"/>
    </source>
</evidence>
<sequence>MVHGAPGTHSLVGARPNTPALGWPQGLRLSCKDASAWWAGPSLAHLGSVIPLVTLDSPEARLPLPSGGRNELFPQDATSATLPLPVWPTSTPPSRPLSKGTSSWKLLSSLLRYRLRLLGSITPGLGQGSMWKLAGREGQARRPPPQASSLSYSEPSLQASTPMGCSLGFPEGGCLWYTLGLMEPPGHAGRWALLRSLSPLDLPCPALLPNEKYQLWDPRALSILQEGSGARGARLGHFFPTCGQTKALAQPSWGQSGQCRASWTLQPGWGSCGCPACRPGTWGLVLELNRPKSLGEGLAKGQNIASRPTGQQLPRPPLPHGLVRRGVVNCIHVGRRRSPERSVMLPQRCPPSPLMGACVHRAGGGWEGDHESWDGGGRQRQARQRKSVEQEPTAARAGSRRGPGSVPEARQTPKTVPGPGPNFHIEGLGRLHFEPPEASQPKHRWEAEARISSEGPGEKADSCADRGRWGGCRRGAQAGGSSKRLQTDGAPSLVLVGAGCSCGVGRKSPALAARLGLMALPALNRNPVLIHLRCPKRKRQSGGRSSDGGGRPAKATEMDYEVGQGEPAEPRPPLQVLLLNRESSMGHTERSSETGGMEKSRTGTWILREKRICLAVSAGHSKLPSHSPWLVLPAPLQGRGHGCPISVSHSMFPSQGPSPTPHLAHHSELPTPARPHGPVLVGFLAPSAPFVYLVPVKAAGRQELGHCRASGDARETWLNKWKGGWQGRWGFRGLSDLASTILPSRSKTLVNTVQRRSGGTPAPHRHRPTQPLLDPWDSPLFHLTSALQVWRRTGDEDVRQTHHHQRGAWREHSGLKRLCLWVTTLTPISVILSPHSGLPQLPQEVCAAQCNRSSLSLGHMQQEQSSGFHAVAQAATQMHTCSHPDTVIKFPAHTPASQGLSLERHLWRGRERFEDATLLTLKMEEGARRQGMQAASLEA</sequence>
<proteinExistence type="predicted"/>
<feature type="region of interest" description="Disordered" evidence="1">
    <location>
        <begin position="360"/>
        <end position="428"/>
    </location>
</feature>
<protein>
    <submittedName>
        <fullName evidence="2">Uncharacterized protein</fullName>
    </submittedName>
</protein>
<gene>
    <name evidence="2" type="ORF">Cadr_000005215</name>
</gene>
<accession>A0A5N4E210</accession>
<feature type="region of interest" description="Disordered" evidence="1">
    <location>
        <begin position="535"/>
        <end position="555"/>
    </location>
</feature>
<evidence type="ECO:0000256" key="1">
    <source>
        <dbReference type="SAM" id="MobiDB-lite"/>
    </source>
</evidence>